<dbReference type="NCBIfam" id="TIGR01439">
    <property type="entry name" value="lp_hng_hel_AbrB"/>
    <property type="match status" value="1"/>
</dbReference>
<gene>
    <name evidence="3" type="ORF">E0E05_14490</name>
</gene>
<dbReference type="Proteomes" id="UP000293719">
    <property type="component" value="Chromosome"/>
</dbReference>
<dbReference type="SMART" id="SM00966">
    <property type="entry name" value="SpoVT_AbrB"/>
    <property type="match status" value="1"/>
</dbReference>
<dbReference type="RefSeq" id="WP_131617361.1">
    <property type="nucleotide sequence ID" value="NZ_CP036532.1"/>
</dbReference>
<dbReference type="EMBL" id="CP036532">
    <property type="protein sequence ID" value="QBK31706.1"/>
    <property type="molecule type" value="Genomic_DNA"/>
</dbReference>
<keyword evidence="1 3" id="KW-0238">DNA-binding</keyword>
<dbReference type="AlphaFoldDB" id="A0A4P6V4Z3"/>
<dbReference type="KEGG" id="rpod:E0E05_14490"/>
<dbReference type="OrthoDB" id="9809003at2"/>
<feature type="domain" description="SpoVT-AbrB" evidence="2">
    <location>
        <begin position="2"/>
        <end position="47"/>
    </location>
</feature>
<dbReference type="GO" id="GO:0003677">
    <property type="term" value="F:DNA binding"/>
    <property type="evidence" value="ECO:0007669"/>
    <property type="project" value="UniProtKB-UniRule"/>
</dbReference>
<evidence type="ECO:0000313" key="4">
    <source>
        <dbReference type="Proteomes" id="UP000293719"/>
    </source>
</evidence>
<dbReference type="PROSITE" id="PS51740">
    <property type="entry name" value="SPOVT_ABRB"/>
    <property type="match status" value="1"/>
</dbReference>
<keyword evidence="4" id="KW-1185">Reference proteome</keyword>
<evidence type="ECO:0000256" key="1">
    <source>
        <dbReference type="PROSITE-ProRule" id="PRU01076"/>
    </source>
</evidence>
<dbReference type="InterPro" id="IPR007159">
    <property type="entry name" value="SpoVT-AbrB_dom"/>
</dbReference>
<dbReference type="Gene3D" id="2.10.260.10">
    <property type="match status" value="1"/>
</dbReference>
<sequence length="94" mass="10453">MGSFTTLTSKGQMTVPKEVREMLGLQTGMRLYVSVKDGKMVVQPKNQKLSDLAGFLGKPPGGKSLPIEDIDEAIMDAVTEDDERIKRDWRKSEP</sequence>
<dbReference type="Pfam" id="PF04014">
    <property type="entry name" value="MazE_antitoxin"/>
    <property type="match status" value="1"/>
</dbReference>
<dbReference type="InterPro" id="IPR037914">
    <property type="entry name" value="SpoVT-AbrB_sf"/>
</dbReference>
<evidence type="ECO:0000313" key="3">
    <source>
        <dbReference type="EMBL" id="QBK31706.1"/>
    </source>
</evidence>
<dbReference type="GeneID" id="90768513"/>
<dbReference type="SUPFAM" id="SSF89447">
    <property type="entry name" value="AbrB/MazE/MraZ-like"/>
    <property type="match status" value="1"/>
</dbReference>
<accession>A0A4P6V4Z3</accession>
<organism evidence="3 4">
    <name type="scientific">Roseitalea porphyridii</name>
    <dbReference type="NCBI Taxonomy" id="1852022"/>
    <lineage>
        <taxon>Bacteria</taxon>
        <taxon>Pseudomonadati</taxon>
        <taxon>Pseudomonadota</taxon>
        <taxon>Alphaproteobacteria</taxon>
        <taxon>Hyphomicrobiales</taxon>
        <taxon>Ahrensiaceae</taxon>
        <taxon>Roseitalea</taxon>
    </lineage>
</organism>
<name>A0A4P6V4Z3_9HYPH</name>
<evidence type="ECO:0000259" key="2">
    <source>
        <dbReference type="PROSITE" id="PS51740"/>
    </source>
</evidence>
<proteinExistence type="predicted"/>
<protein>
    <submittedName>
        <fullName evidence="3">AbrB/MazE/SpoVT family DNA-binding domain-containing protein</fullName>
    </submittedName>
</protein>
<reference evidence="3 4" key="1">
    <citation type="journal article" date="2017" name="Int. J. Syst. Evol. Microbiol.">
        <title>Roseitalea porphyridii gen. nov., sp. nov., isolated from a red alga, and reclassification of Hoeflea suaedae Chung et al. 2013 as Pseudohoeflea suaedae gen. nov., comb. nov.</title>
        <authorList>
            <person name="Hyeon J.W."/>
            <person name="Jeong S.E."/>
            <person name="Baek K."/>
            <person name="Jeon C.O."/>
        </authorList>
    </citation>
    <scope>NUCLEOTIDE SEQUENCE [LARGE SCALE GENOMIC DNA]</scope>
    <source>
        <strain evidence="3 4">MA7-20</strain>
    </source>
</reference>